<accession>A0A2T4BJ93</accession>
<evidence type="ECO:0008006" key="3">
    <source>
        <dbReference type="Google" id="ProtNLM"/>
    </source>
</evidence>
<dbReference type="RefSeq" id="XP_024752707.1">
    <property type="nucleotide sequence ID" value="XM_024889503.1"/>
</dbReference>
<proteinExistence type="predicted"/>
<dbReference type="Proteomes" id="UP000241546">
    <property type="component" value="Unassembled WGS sequence"/>
</dbReference>
<dbReference type="OrthoDB" id="5386595at2759"/>
<name>A0A2T4BJ93_9HYPO</name>
<protein>
    <recommendedName>
        <fullName evidence="3">HNH nuclease domain-containing protein</fullName>
    </recommendedName>
</protein>
<organism evidence="1 2">
    <name type="scientific">Trichoderma citrinoviride</name>
    <dbReference type="NCBI Taxonomy" id="58853"/>
    <lineage>
        <taxon>Eukaryota</taxon>
        <taxon>Fungi</taxon>
        <taxon>Dikarya</taxon>
        <taxon>Ascomycota</taxon>
        <taxon>Pezizomycotina</taxon>
        <taxon>Sordariomycetes</taxon>
        <taxon>Hypocreomycetidae</taxon>
        <taxon>Hypocreales</taxon>
        <taxon>Hypocreaceae</taxon>
        <taxon>Trichoderma</taxon>
    </lineage>
</organism>
<keyword evidence="2" id="KW-1185">Reference proteome</keyword>
<sequence length="407" mass="46981">MKRVRIIISGLEYQLEQLSFLKVDGNEDGDGTLVEDEASGLQWRYLQTTLSIELAKNRQEEILLERQLLQREKAVGLVSQKKMESILSSQIWRFALSGGDLWRNLKEKLQIEDPSAASLRHSAEPIGIRRKLVGLYKEDDGLESRKQPVNWHADAIEYYSANPVDHGRSKDEGWCHITGTWYHNPIKPTAIVPFHMDANKLAELVFGSIAASVYSPANALLLRPAFYCWLKEYKFVIVPANCYEGMITRWRLDIIAPDEDKPGFLTHEFRGGTYSEQIDGKELTFLGENRPATKFLWFHFLIALVRIKDLGRANWRHVWARYYHEQPFPKPSSYMRRSVVRALATYFAVPDMNVVESWVYNQGFESYHIQDELVKKEIARRVHLLVLEDSGNPEISETWDGICYADG</sequence>
<dbReference type="AlphaFoldDB" id="A0A2T4BJ93"/>
<evidence type="ECO:0000313" key="2">
    <source>
        <dbReference type="Proteomes" id="UP000241546"/>
    </source>
</evidence>
<evidence type="ECO:0000313" key="1">
    <source>
        <dbReference type="EMBL" id="PTB69387.1"/>
    </source>
</evidence>
<dbReference type="GeneID" id="36597622"/>
<reference evidence="2" key="1">
    <citation type="submission" date="2016-07" db="EMBL/GenBank/DDBJ databases">
        <title>Multiple horizontal gene transfer events from other fungi enriched the ability of initially mycotrophic Trichoderma (Ascomycota) to feed on dead plant biomass.</title>
        <authorList>
            <consortium name="DOE Joint Genome Institute"/>
            <person name="Atanasova L."/>
            <person name="Chenthamara K."/>
            <person name="Zhang J."/>
            <person name="Grujic M."/>
            <person name="Henrissat B."/>
            <person name="Kuo A."/>
            <person name="Aerts A."/>
            <person name="Salamov A."/>
            <person name="Lipzen A."/>
            <person name="Labutti K."/>
            <person name="Barry K."/>
            <person name="Miao Y."/>
            <person name="Rahimi M.J."/>
            <person name="Shen Q."/>
            <person name="Grigoriev I.V."/>
            <person name="Kubicek C.P."/>
            <person name="Druzhinina I.S."/>
        </authorList>
    </citation>
    <scope>NUCLEOTIDE SEQUENCE [LARGE SCALE GENOMIC DNA]</scope>
    <source>
        <strain evidence="2">TUCIM 6016</strain>
    </source>
</reference>
<gene>
    <name evidence="1" type="ORF">BBK36DRAFT_1109701</name>
</gene>
<dbReference type="EMBL" id="KZ680208">
    <property type="protein sequence ID" value="PTB69387.1"/>
    <property type="molecule type" value="Genomic_DNA"/>
</dbReference>